<sequence>MTVEGDNGPRRKPAAPEVWGLLDAVDADAGACLVDVQGRIVAVSLRAEELLARRGEDMLGLDAHELLHRREGGMTVRRSECRMTRALTRGRAAQGEQEWFARGDGTFLPVAWMITPYRVEGRIAGALTVFHELVPGGEGAEERSEGLPGLVERLALLAEATTTLSATLDAEKMLDRLARLTVPRLADWMVVDLLTEEGEPARRRVVHHEEGEYVRREDLEGPMPRTAPDSSVPPLGVLRGAPPVLVGPEEYAEADSGFAVAQRDLFRATGVHSAAVAPLRAPRGVLGTLLLGRADRRRPFETAELALVEDIARRAALAMENAQLFERQRAVAETMQRHLLPHLPEIRGLELAVRYVPAPHASQVGGDWYDAFRLPDGTIALAVGDVVGHDLQAAAGMAQVRNMLRAFAWDHRQPPSVVVDRLDHALIPLSEAPMATMLFARLEGAGEPEGGPWQVRGTNAGHLPPLLVDRDGRTRYIDEALGPLLGTGAATSRSDVVVPLPPLTTLVLYTDGLVEERRRSLDEGLDRLRRHAAALVDRPLEVFCDLLLERVRPPDNDDDVALLVVRVPATGD</sequence>
<evidence type="ECO:0000256" key="1">
    <source>
        <dbReference type="ARBA" id="ARBA00022801"/>
    </source>
</evidence>
<evidence type="ECO:0000259" key="2">
    <source>
        <dbReference type="SMART" id="SM00065"/>
    </source>
</evidence>
<dbReference type="InterPro" id="IPR036457">
    <property type="entry name" value="PPM-type-like_dom_sf"/>
</dbReference>
<dbReference type="SUPFAM" id="SSF81606">
    <property type="entry name" value="PP2C-like"/>
    <property type="match status" value="1"/>
</dbReference>
<dbReference type="SMART" id="SM00331">
    <property type="entry name" value="PP2C_SIG"/>
    <property type="match status" value="1"/>
</dbReference>
<dbReference type="SUPFAM" id="SSF55781">
    <property type="entry name" value="GAF domain-like"/>
    <property type="match status" value="1"/>
</dbReference>
<dbReference type="InterPro" id="IPR029016">
    <property type="entry name" value="GAF-like_dom_sf"/>
</dbReference>
<dbReference type="InterPro" id="IPR035965">
    <property type="entry name" value="PAS-like_dom_sf"/>
</dbReference>
<feature type="domain" description="PPM-type phosphatase" evidence="4">
    <location>
        <begin position="346"/>
        <end position="567"/>
    </location>
</feature>
<dbReference type="Gene3D" id="3.30.450.40">
    <property type="match status" value="1"/>
</dbReference>
<evidence type="ECO:0000259" key="3">
    <source>
        <dbReference type="SMART" id="SM00091"/>
    </source>
</evidence>
<feature type="domain" description="PAS" evidence="3">
    <location>
        <begin position="452"/>
        <end position="526"/>
    </location>
</feature>
<keyword evidence="6" id="KW-1185">Reference proteome</keyword>
<dbReference type="InterPro" id="IPR001932">
    <property type="entry name" value="PPM-type_phosphatase-like_dom"/>
</dbReference>
<organism evidence="5 6">
    <name type="scientific">Streptomyces macrosporus</name>
    <dbReference type="NCBI Taxonomy" id="44032"/>
    <lineage>
        <taxon>Bacteria</taxon>
        <taxon>Bacillati</taxon>
        <taxon>Actinomycetota</taxon>
        <taxon>Actinomycetes</taxon>
        <taxon>Kitasatosporales</taxon>
        <taxon>Streptomycetaceae</taxon>
        <taxon>Streptomyces</taxon>
    </lineage>
</organism>
<dbReference type="Gene3D" id="3.30.450.20">
    <property type="entry name" value="PAS domain"/>
    <property type="match status" value="1"/>
</dbReference>
<gene>
    <name evidence="5" type="ORF">GCM10010405_15620</name>
</gene>
<name>A0ABN3JLV4_9ACTN</name>
<proteinExistence type="predicted"/>
<dbReference type="Pfam" id="PF08448">
    <property type="entry name" value="PAS_4"/>
    <property type="match status" value="1"/>
</dbReference>
<dbReference type="InterPro" id="IPR052016">
    <property type="entry name" value="Bact_Sigma-Reg"/>
</dbReference>
<dbReference type="SMART" id="SM00065">
    <property type="entry name" value="GAF"/>
    <property type="match status" value="1"/>
</dbReference>
<dbReference type="SUPFAM" id="SSF55785">
    <property type="entry name" value="PYP-like sensor domain (PAS domain)"/>
    <property type="match status" value="1"/>
</dbReference>
<feature type="domain" description="PAS" evidence="3">
    <location>
        <begin position="17"/>
        <end position="84"/>
    </location>
</feature>
<dbReference type="PANTHER" id="PTHR43156">
    <property type="entry name" value="STAGE II SPORULATION PROTEIN E-RELATED"/>
    <property type="match status" value="1"/>
</dbReference>
<dbReference type="Pfam" id="PF07228">
    <property type="entry name" value="SpoIIE"/>
    <property type="match status" value="1"/>
</dbReference>
<dbReference type="NCBIfam" id="TIGR00229">
    <property type="entry name" value="sensory_box"/>
    <property type="match status" value="1"/>
</dbReference>
<dbReference type="CDD" id="cd00130">
    <property type="entry name" value="PAS"/>
    <property type="match status" value="1"/>
</dbReference>
<dbReference type="Pfam" id="PF01590">
    <property type="entry name" value="GAF"/>
    <property type="match status" value="1"/>
</dbReference>
<evidence type="ECO:0000313" key="5">
    <source>
        <dbReference type="EMBL" id="GAA2433490.1"/>
    </source>
</evidence>
<dbReference type="InterPro" id="IPR013656">
    <property type="entry name" value="PAS_4"/>
</dbReference>
<accession>A0ABN3JLV4</accession>
<dbReference type="EMBL" id="BAAASZ010000014">
    <property type="protein sequence ID" value="GAA2433490.1"/>
    <property type="molecule type" value="Genomic_DNA"/>
</dbReference>
<dbReference type="Proteomes" id="UP001501638">
    <property type="component" value="Unassembled WGS sequence"/>
</dbReference>
<reference evidence="5 6" key="1">
    <citation type="journal article" date="2019" name="Int. J. Syst. Evol. Microbiol.">
        <title>The Global Catalogue of Microorganisms (GCM) 10K type strain sequencing project: providing services to taxonomists for standard genome sequencing and annotation.</title>
        <authorList>
            <consortium name="The Broad Institute Genomics Platform"/>
            <consortium name="The Broad Institute Genome Sequencing Center for Infectious Disease"/>
            <person name="Wu L."/>
            <person name="Ma J."/>
        </authorList>
    </citation>
    <scope>NUCLEOTIDE SEQUENCE [LARGE SCALE GENOMIC DNA]</scope>
    <source>
        <strain evidence="5 6">JCM 6305</strain>
    </source>
</reference>
<dbReference type="InterPro" id="IPR000014">
    <property type="entry name" value="PAS"/>
</dbReference>
<protein>
    <submittedName>
        <fullName evidence="5">SpoIIE family protein phosphatase</fullName>
    </submittedName>
</protein>
<evidence type="ECO:0000313" key="6">
    <source>
        <dbReference type="Proteomes" id="UP001501638"/>
    </source>
</evidence>
<feature type="domain" description="GAF" evidence="2">
    <location>
        <begin position="159"/>
        <end position="329"/>
    </location>
</feature>
<dbReference type="SMART" id="SM00091">
    <property type="entry name" value="PAS"/>
    <property type="match status" value="2"/>
</dbReference>
<keyword evidence="1" id="KW-0378">Hydrolase</keyword>
<evidence type="ECO:0000259" key="4">
    <source>
        <dbReference type="SMART" id="SM00331"/>
    </source>
</evidence>
<dbReference type="InterPro" id="IPR003018">
    <property type="entry name" value="GAF"/>
</dbReference>
<dbReference type="PANTHER" id="PTHR43156:SF2">
    <property type="entry name" value="STAGE II SPORULATION PROTEIN E"/>
    <property type="match status" value="1"/>
</dbReference>
<comment type="caution">
    <text evidence="5">The sequence shown here is derived from an EMBL/GenBank/DDBJ whole genome shotgun (WGS) entry which is preliminary data.</text>
</comment>
<dbReference type="RefSeq" id="WP_344321376.1">
    <property type="nucleotide sequence ID" value="NZ_BAAASZ010000014.1"/>
</dbReference>
<dbReference type="Gene3D" id="3.60.40.10">
    <property type="entry name" value="PPM-type phosphatase domain"/>
    <property type="match status" value="1"/>
</dbReference>